<gene>
    <name evidence="14" type="ORF">CYMTET_48922</name>
</gene>
<feature type="transmembrane region" description="Helical" evidence="13">
    <location>
        <begin position="124"/>
        <end position="147"/>
    </location>
</feature>
<comment type="catalytic activity">
    <reaction evidence="12">
        <text>a plastoquinone + NADH + (n+1) H(+)(in) = a plastoquinol + NAD(+) + n H(+)(out)</text>
        <dbReference type="Rhea" id="RHEA:42608"/>
        <dbReference type="Rhea" id="RHEA-COMP:9561"/>
        <dbReference type="Rhea" id="RHEA-COMP:9562"/>
        <dbReference type="ChEBI" id="CHEBI:15378"/>
        <dbReference type="ChEBI" id="CHEBI:17757"/>
        <dbReference type="ChEBI" id="CHEBI:57540"/>
        <dbReference type="ChEBI" id="CHEBI:57945"/>
        <dbReference type="ChEBI" id="CHEBI:62192"/>
    </reaction>
</comment>
<evidence type="ECO:0000256" key="3">
    <source>
        <dbReference type="ARBA" id="ARBA00022719"/>
    </source>
</evidence>
<evidence type="ECO:0000256" key="10">
    <source>
        <dbReference type="ARBA" id="ARBA00023136"/>
    </source>
</evidence>
<accession>A0AAE0EV87</accession>
<organism evidence="14 15">
    <name type="scientific">Cymbomonas tetramitiformis</name>
    <dbReference type="NCBI Taxonomy" id="36881"/>
    <lineage>
        <taxon>Eukaryota</taxon>
        <taxon>Viridiplantae</taxon>
        <taxon>Chlorophyta</taxon>
        <taxon>Pyramimonadophyceae</taxon>
        <taxon>Pyramimonadales</taxon>
        <taxon>Pyramimonadaceae</taxon>
        <taxon>Cymbomonas</taxon>
    </lineage>
</organism>
<comment type="subcellular location">
    <subcellularLocation>
        <location evidence="1">Membrane</location>
        <topology evidence="1">Multi-pass membrane protein</topology>
    </subcellularLocation>
</comment>
<keyword evidence="5" id="KW-0618">Plastoquinone</keyword>
<dbReference type="GO" id="GO:0016020">
    <property type="term" value="C:membrane"/>
    <property type="evidence" value="ECO:0007669"/>
    <property type="project" value="UniProtKB-SubCell"/>
</dbReference>
<keyword evidence="6" id="KW-1278">Translocase</keyword>
<evidence type="ECO:0000256" key="9">
    <source>
        <dbReference type="ARBA" id="ARBA00023078"/>
    </source>
</evidence>
<evidence type="ECO:0000256" key="8">
    <source>
        <dbReference type="ARBA" id="ARBA00023027"/>
    </source>
</evidence>
<feature type="transmembrane region" description="Helical" evidence="13">
    <location>
        <begin position="93"/>
        <end position="112"/>
    </location>
</feature>
<keyword evidence="2 13" id="KW-0812">Transmembrane</keyword>
<reference evidence="14 15" key="1">
    <citation type="journal article" date="2015" name="Genome Biol. Evol.">
        <title>Comparative Genomics of a Bacterivorous Green Alga Reveals Evolutionary Causalities and Consequences of Phago-Mixotrophic Mode of Nutrition.</title>
        <authorList>
            <person name="Burns J.A."/>
            <person name="Paasch A."/>
            <person name="Narechania A."/>
            <person name="Kim E."/>
        </authorList>
    </citation>
    <scope>NUCLEOTIDE SEQUENCE [LARGE SCALE GENOMIC DNA]</scope>
    <source>
        <strain evidence="14 15">PLY_AMNH</strain>
    </source>
</reference>
<evidence type="ECO:0000313" key="15">
    <source>
        <dbReference type="Proteomes" id="UP001190700"/>
    </source>
</evidence>
<evidence type="ECO:0000313" key="14">
    <source>
        <dbReference type="EMBL" id="KAK3241297.1"/>
    </source>
</evidence>
<evidence type="ECO:0000256" key="7">
    <source>
        <dbReference type="ARBA" id="ARBA00022989"/>
    </source>
</evidence>
<keyword evidence="8" id="KW-0520">NAD</keyword>
<dbReference type="GO" id="GO:0048038">
    <property type="term" value="F:quinone binding"/>
    <property type="evidence" value="ECO:0007669"/>
    <property type="project" value="UniProtKB-KW"/>
</dbReference>
<keyword evidence="7 13" id="KW-1133">Transmembrane helix</keyword>
<dbReference type="PANTHER" id="PTHR36727">
    <property type="entry name" value="NAD(P)H-QUINONE OXIDOREDUCTASE SUBUNIT L, CHLOROPLASTIC"/>
    <property type="match status" value="1"/>
</dbReference>
<evidence type="ECO:0000256" key="1">
    <source>
        <dbReference type="ARBA" id="ARBA00004141"/>
    </source>
</evidence>
<dbReference type="Proteomes" id="UP001190700">
    <property type="component" value="Unassembled WGS sequence"/>
</dbReference>
<keyword evidence="3" id="KW-0874">Quinone</keyword>
<evidence type="ECO:0000256" key="13">
    <source>
        <dbReference type="SAM" id="Phobius"/>
    </source>
</evidence>
<name>A0AAE0EV87_9CHLO</name>
<evidence type="ECO:0000256" key="4">
    <source>
        <dbReference type="ARBA" id="ARBA00022857"/>
    </source>
</evidence>
<dbReference type="Pfam" id="PF10716">
    <property type="entry name" value="NdhL"/>
    <property type="match status" value="1"/>
</dbReference>
<protein>
    <submittedName>
        <fullName evidence="14">Uncharacterized protein</fullName>
    </submittedName>
</protein>
<evidence type="ECO:0000256" key="6">
    <source>
        <dbReference type="ARBA" id="ARBA00022967"/>
    </source>
</evidence>
<proteinExistence type="predicted"/>
<comment type="caution">
    <text evidence="14">The sequence shown here is derived from an EMBL/GenBank/DDBJ whole genome shotgun (WGS) entry which is preliminary data.</text>
</comment>
<dbReference type="GO" id="GO:0016655">
    <property type="term" value="F:oxidoreductase activity, acting on NAD(P)H, quinone or similar compound as acceptor"/>
    <property type="evidence" value="ECO:0007669"/>
    <property type="project" value="InterPro"/>
</dbReference>
<sequence>MALQGLVRSTLVPKGLGEGLKLRNRRQSVIKRSTAGQVCRAQKSVNLTSPKVDVKKAQTALAATVASSALLQCGPALAAEVVESPGWLVALEYVLLGGGWLVVGPVLTYSLLRKRWFKRNNFETLLQFGLVFFFFPGMFIMSPFINFRPEKYDPSVIEEIPTVEKNVTRLHIISGGVLFALGEVLALKEILRVNFLIGAATLDAGTLSSIYNLPDEPEHLFSEEASRTRRVAHESIQYVTGAGWSSSPVRHNLAFGPGTLHFVKDARFSIPFPDNLVGGAEAARQLFEACHYLTAGCEHLNYAVPPVSRLLIFLGVVSGLLSVSVFDLCKRLVQLYFGGE</sequence>
<evidence type="ECO:0000256" key="5">
    <source>
        <dbReference type="ARBA" id="ARBA00022957"/>
    </source>
</evidence>
<keyword evidence="15" id="KW-1185">Reference proteome</keyword>
<keyword evidence="10 13" id="KW-0472">Membrane</keyword>
<dbReference type="AlphaFoldDB" id="A0AAE0EV87"/>
<comment type="catalytic activity">
    <reaction evidence="11">
        <text>a plastoquinone + NADPH + (n+1) H(+)(in) = a plastoquinol + NADP(+) + n H(+)(out)</text>
        <dbReference type="Rhea" id="RHEA:42612"/>
        <dbReference type="Rhea" id="RHEA-COMP:9561"/>
        <dbReference type="Rhea" id="RHEA-COMP:9562"/>
        <dbReference type="ChEBI" id="CHEBI:15378"/>
        <dbReference type="ChEBI" id="CHEBI:17757"/>
        <dbReference type="ChEBI" id="CHEBI:57783"/>
        <dbReference type="ChEBI" id="CHEBI:58349"/>
        <dbReference type="ChEBI" id="CHEBI:62192"/>
    </reaction>
</comment>
<dbReference type="InterPro" id="IPR019654">
    <property type="entry name" value="NADH-quinone_OxRdatse_su_L"/>
</dbReference>
<keyword evidence="4" id="KW-0521">NADP</keyword>
<evidence type="ECO:0000256" key="12">
    <source>
        <dbReference type="ARBA" id="ARBA00048026"/>
    </source>
</evidence>
<dbReference type="EMBL" id="LGRX02033425">
    <property type="protein sequence ID" value="KAK3241297.1"/>
    <property type="molecule type" value="Genomic_DNA"/>
</dbReference>
<dbReference type="PANTHER" id="PTHR36727:SF2">
    <property type="entry name" value="NAD(P)H-QUINONE OXIDOREDUCTASE SUBUNIT L, CHLOROPLASTIC"/>
    <property type="match status" value="1"/>
</dbReference>
<evidence type="ECO:0000256" key="2">
    <source>
        <dbReference type="ARBA" id="ARBA00022692"/>
    </source>
</evidence>
<evidence type="ECO:0000256" key="11">
    <source>
        <dbReference type="ARBA" id="ARBA00047726"/>
    </source>
</evidence>
<keyword evidence="9" id="KW-0793">Thylakoid</keyword>